<organism evidence="2 3">
    <name type="scientific">Pontivivens insulae</name>
    <dbReference type="NCBI Taxonomy" id="1639689"/>
    <lineage>
        <taxon>Bacteria</taxon>
        <taxon>Pseudomonadati</taxon>
        <taxon>Pseudomonadota</taxon>
        <taxon>Alphaproteobacteria</taxon>
        <taxon>Rhodobacterales</taxon>
        <taxon>Paracoccaceae</taxon>
        <taxon>Pontivivens</taxon>
    </lineage>
</organism>
<feature type="chain" id="PRO_5015361477" description="TIGR02301 family protein" evidence="1">
    <location>
        <begin position="23"/>
        <end position="96"/>
    </location>
</feature>
<protein>
    <recommendedName>
        <fullName evidence="4">TIGR02301 family protein</fullName>
    </recommendedName>
</protein>
<dbReference type="AlphaFoldDB" id="A0A2R8A7C6"/>
<dbReference type="Proteomes" id="UP000244932">
    <property type="component" value="Unassembled WGS sequence"/>
</dbReference>
<accession>A0A2R8A7C6</accession>
<evidence type="ECO:0000256" key="1">
    <source>
        <dbReference type="SAM" id="SignalP"/>
    </source>
</evidence>
<gene>
    <name evidence="2" type="ORF">POI8812_00215</name>
</gene>
<keyword evidence="1" id="KW-0732">Signal</keyword>
<evidence type="ECO:0000313" key="2">
    <source>
        <dbReference type="EMBL" id="SPF27920.1"/>
    </source>
</evidence>
<name>A0A2R8A7C6_9RHOB</name>
<proteinExistence type="predicted"/>
<dbReference type="RefSeq" id="WP_108780680.1">
    <property type="nucleotide sequence ID" value="NZ_OMKW01000001.1"/>
</dbReference>
<evidence type="ECO:0008006" key="4">
    <source>
        <dbReference type="Google" id="ProtNLM"/>
    </source>
</evidence>
<reference evidence="2 3" key="1">
    <citation type="submission" date="2018-03" db="EMBL/GenBank/DDBJ databases">
        <authorList>
            <person name="Keele B.F."/>
        </authorList>
    </citation>
    <scope>NUCLEOTIDE SEQUENCE [LARGE SCALE GENOMIC DNA]</scope>
    <source>
        <strain evidence="2 3">CeCT 8812</strain>
    </source>
</reference>
<feature type="signal peptide" evidence="1">
    <location>
        <begin position="1"/>
        <end position="22"/>
    </location>
</feature>
<dbReference type="EMBL" id="OMKW01000001">
    <property type="protein sequence ID" value="SPF27920.1"/>
    <property type="molecule type" value="Genomic_DNA"/>
</dbReference>
<sequence length="96" mass="10620">MIRIAICLVSLCTLMTLQPVYAQTHICPTVAQLPASSAMSDGVLRDREQLRAAFREDMTNYATYRNGCPSLAQAYRNRADGLKEILRGVALDTLES</sequence>
<evidence type="ECO:0000313" key="3">
    <source>
        <dbReference type="Proteomes" id="UP000244932"/>
    </source>
</evidence>
<keyword evidence="3" id="KW-1185">Reference proteome</keyword>